<organism evidence="1 2">
    <name type="scientific">Araneus ventricosus</name>
    <name type="common">Orbweaver spider</name>
    <name type="synonym">Epeira ventricosa</name>
    <dbReference type="NCBI Taxonomy" id="182803"/>
    <lineage>
        <taxon>Eukaryota</taxon>
        <taxon>Metazoa</taxon>
        <taxon>Ecdysozoa</taxon>
        <taxon>Arthropoda</taxon>
        <taxon>Chelicerata</taxon>
        <taxon>Arachnida</taxon>
        <taxon>Araneae</taxon>
        <taxon>Araneomorphae</taxon>
        <taxon>Entelegynae</taxon>
        <taxon>Araneoidea</taxon>
        <taxon>Araneidae</taxon>
        <taxon>Araneus</taxon>
    </lineage>
</organism>
<protein>
    <submittedName>
        <fullName evidence="1">Uncharacterized protein</fullName>
    </submittedName>
</protein>
<gene>
    <name evidence="1" type="ORF">AVEN_140451_1</name>
</gene>
<accession>A0A4Y2MEG9</accession>
<keyword evidence="2" id="KW-1185">Reference proteome</keyword>
<comment type="caution">
    <text evidence="1">The sequence shown here is derived from an EMBL/GenBank/DDBJ whole genome shotgun (WGS) entry which is preliminary data.</text>
</comment>
<dbReference type="Proteomes" id="UP000499080">
    <property type="component" value="Unassembled WGS sequence"/>
</dbReference>
<reference evidence="1 2" key="1">
    <citation type="journal article" date="2019" name="Sci. Rep.">
        <title>Orb-weaving spider Araneus ventricosus genome elucidates the spidroin gene catalogue.</title>
        <authorList>
            <person name="Kono N."/>
            <person name="Nakamura H."/>
            <person name="Ohtoshi R."/>
            <person name="Moran D.A.P."/>
            <person name="Shinohara A."/>
            <person name="Yoshida Y."/>
            <person name="Fujiwara M."/>
            <person name="Mori M."/>
            <person name="Tomita M."/>
            <person name="Arakawa K."/>
        </authorList>
    </citation>
    <scope>NUCLEOTIDE SEQUENCE [LARGE SCALE GENOMIC DNA]</scope>
</reference>
<dbReference type="AlphaFoldDB" id="A0A4Y2MEG9"/>
<dbReference type="EMBL" id="BGPR01007175">
    <property type="protein sequence ID" value="GBN24894.1"/>
    <property type="molecule type" value="Genomic_DNA"/>
</dbReference>
<evidence type="ECO:0000313" key="1">
    <source>
        <dbReference type="EMBL" id="GBN24894.1"/>
    </source>
</evidence>
<name>A0A4Y2MEG9_ARAVE</name>
<evidence type="ECO:0000313" key="2">
    <source>
        <dbReference type="Proteomes" id="UP000499080"/>
    </source>
</evidence>
<proteinExistence type="predicted"/>
<sequence>MVKASKEISVSVLNFFSAFEQGSQPSNSLNQKCQGYIHHQRFFLTHICILHKQKKFFSHPCSIYSFLLQVTTVNARIFVESLGRGTDLVISAPVDYVWNFPGTTFKPQVHIRLKHQVSLVSLLFHLWLS</sequence>